<dbReference type="EMBL" id="GBXM01080928">
    <property type="protein sequence ID" value="JAH27649.1"/>
    <property type="molecule type" value="Transcribed_RNA"/>
</dbReference>
<protein>
    <submittedName>
        <fullName evidence="1">Uncharacterized protein</fullName>
    </submittedName>
</protein>
<reference evidence="1" key="2">
    <citation type="journal article" date="2015" name="Fish Shellfish Immunol.">
        <title>Early steps in the European eel (Anguilla anguilla)-Vibrio vulnificus interaction in the gills: Role of the RtxA13 toxin.</title>
        <authorList>
            <person name="Callol A."/>
            <person name="Pajuelo D."/>
            <person name="Ebbesson L."/>
            <person name="Teles M."/>
            <person name="MacKenzie S."/>
            <person name="Amaro C."/>
        </authorList>
    </citation>
    <scope>NUCLEOTIDE SEQUENCE</scope>
</reference>
<proteinExistence type="predicted"/>
<reference evidence="1" key="1">
    <citation type="submission" date="2014-11" db="EMBL/GenBank/DDBJ databases">
        <authorList>
            <person name="Amaro Gonzalez C."/>
        </authorList>
    </citation>
    <scope>NUCLEOTIDE SEQUENCE</scope>
</reference>
<evidence type="ECO:0000313" key="1">
    <source>
        <dbReference type="EMBL" id="JAH27649.1"/>
    </source>
</evidence>
<accession>A0A0E9REX7</accession>
<dbReference type="AlphaFoldDB" id="A0A0E9REX7"/>
<sequence>MSAHYTPPPQLKSWVRYNRIPLNILTPSRLKQDPLFVMAH</sequence>
<organism evidence="1">
    <name type="scientific">Anguilla anguilla</name>
    <name type="common">European freshwater eel</name>
    <name type="synonym">Muraena anguilla</name>
    <dbReference type="NCBI Taxonomy" id="7936"/>
    <lineage>
        <taxon>Eukaryota</taxon>
        <taxon>Metazoa</taxon>
        <taxon>Chordata</taxon>
        <taxon>Craniata</taxon>
        <taxon>Vertebrata</taxon>
        <taxon>Euteleostomi</taxon>
        <taxon>Actinopterygii</taxon>
        <taxon>Neopterygii</taxon>
        <taxon>Teleostei</taxon>
        <taxon>Anguilliformes</taxon>
        <taxon>Anguillidae</taxon>
        <taxon>Anguilla</taxon>
    </lineage>
</organism>
<name>A0A0E9REX7_ANGAN</name>